<sequence>MAIASNSLIASLLISLLLLHLAEADHLLQENTNCGWACLWRCVSSKRPNLCNQACGSCCAQCNCVPPGTSGNYEACPCYATLKTHNGKRKCP</sequence>
<proteinExistence type="inferred from homology"/>
<evidence type="ECO:0000313" key="3">
    <source>
        <dbReference type="EMBL" id="KAF5740859.1"/>
    </source>
</evidence>
<dbReference type="InterPro" id="IPR003854">
    <property type="entry name" value="GASA"/>
</dbReference>
<keyword evidence="2" id="KW-0732">Signal</keyword>
<dbReference type="PANTHER" id="PTHR23201">
    <property type="entry name" value="EXTENSIN, PROLINE-RICH PROTEIN"/>
    <property type="match status" value="1"/>
</dbReference>
<dbReference type="InParanoid" id="A0A7J7D3M3"/>
<feature type="chain" id="PRO_5029653449" evidence="2">
    <location>
        <begin position="25"/>
        <end position="92"/>
    </location>
</feature>
<evidence type="ECO:0000256" key="2">
    <source>
        <dbReference type="SAM" id="SignalP"/>
    </source>
</evidence>
<evidence type="ECO:0000313" key="4">
    <source>
        <dbReference type="Proteomes" id="UP000593562"/>
    </source>
</evidence>
<gene>
    <name evidence="3" type="ORF">HS088_TW11G00939</name>
</gene>
<comment type="similarity">
    <text evidence="1">Belongs to the GASA family.</text>
</comment>
<dbReference type="OrthoDB" id="625265at2759"/>
<evidence type="ECO:0000256" key="1">
    <source>
        <dbReference type="ARBA" id="ARBA00010582"/>
    </source>
</evidence>
<name>A0A7J7D3M3_TRIWF</name>
<dbReference type="AlphaFoldDB" id="A0A7J7D3M3"/>
<comment type="caution">
    <text evidence="3">The sequence shown here is derived from an EMBL/GenBank/DDBJ whole genome shotgun (WGS) entry which is preliminary data.</text>
</comment>
<reference evidence="3 4" key="1">
    <citation type="journal article" date="2020" name="Nat. Commun.">
        <title>Genome of Tripterygium wilfordii and identification of cytochrome P450 involved in triptolide biosynthesis.</title>
        <authorList>
            <person name="Tu L."/>
            <person name="Su P."/>
            <person name="Zhang Z."/>
            <person name="Gao L."/>
            <person name="Wang J."/>
            <person name="Hu T."/>
            <person name="Zhou J."/>
            <person name="Zhang Y."/>
            <person name="Zhao Y."/>
            <person name="Liu Y."/>
            <person name="Song Y."/>
            <person name="Tong Y."/>
            <person name="Lu Y."/>
            <person name="Yang J."/>
            <person name="Xu C."/>
            <person name="Jia M."/>
            <person name="Peters R.J."/>
            <person name="Huang L."/>
            <person name="Gao W."/>
        </authorList>
    </citation>
    <scope>NUCLEOTIDE SEQUENCE [LARGE SCALE GENOMIC DNA]</scope>
    <source>
        <strain evidence="4">cv. XIE 37</strain>
        <tissue evidence="3">Leaf</tissue>
    </source>
</reference>
<dbReference type="EMBL" id="JAAARO010000011">
    <property type="protein sequence ID" value="KAF5740859.1"/>
    <property type="molecule type" value="Genomic_DNA"/>
</dbReference>
<dbReference type="PANTHER" id="PTHR23201:SF2">
    <property type="entry name" value="GIBBERELLIN-REGULATED PROTEIN 1-RELATED"/>
    <property type="match status" value="1"/>
</dbReference>
<feature type="signal peptide" evidence="2">
    <location>
        <begin position="1"/>
        <end position="24"/>
    </location>
</feature>
<accession>A0A7J7D3M3</accession>
<organism evidence="3 4">
    <name type="scientific">Tripterygium wilfordii</name>
    <name type="common">Thunder God vine</name>
    <dbReference type="NCBI Taxonomy" id="458696"/>
    <lineage>
        <taxon>Eukaryota</taxon>
        <taxon>Viridiplantae</taxon>
        <taxon>Streptophyta</taxon>
        <taxon>Embryophyta</taxon>
        <taxon>Tracheophyta</taxon>
        <taxon>Spermatophyta</taxon>
        <taxon>Magnoliopsida</taxon>
        <taxon>eudicotyledons</taxon>
        <taxon>Gunneridae</taxon>
        <taxon>Pentapetalae</taxon>
        <taxon>rosids</taxon>
        <taxon>fabids</taxon>
        <taxon>Celastrales</taxon>
        <taxon>Celastraceae</taxon>
        <taxon>Tripterygium</taxon>
    </lineage>
</organism>
<keyword evidence="4" id="KW-1185">Reference proteome</keyword>
<dbReference type="Proteomes" id="UP000593562">
    <property type="component" value="Unassembled WGS sequence"/>
</dbReference>
<dbReference type="Pfam" id="PF02704">
    <property type="entry name" value="GASA"/>
    <property type="match status" value="1"/>
</dbReference>
<protein>
    <submittedName>
        <fullName evidence="3">Gibberellin-regulated protein 1-like</fullName>
    </submittedName>
</protein>